<comment type="function">
    <text evidence="7">Hydrolase that can remove 'Lys-48'-linked conjugated ubiquitin from proteins.</text>
</comment>
<comment type="subcellular location">
    <subcellularLocation>
        <location evidence="1">Membrane</location>
        <topology evidence="1">Multi-pass membrane protein</topology>
    </subcellularLocation>
</comment>
<dbReference type="SMART" id="SM01174">
    <property type="entry name" value="DUF4205"/>
    <property type="match status" value="1"/>
</dbReference>
<comment type="similarity">
    <text evidence="2">Belongs to the clarin family.</text>
</comment>
<gene>
    <name evidence="11" type="ORF">EOD39_3026</name>
</gene>
<evidence type="ECO:0000313" key="11">
    <source>
        <dbReference type="EMBL" id="RXM27436.1"/>
    </source>
</evidence>
<feature type="transmembrane region" description="Helical" evidence="9">
    <location>
        <begin position="128"/>
        <end position="146"/>
    </location>
</feature>
<comment type="caution">
    <text evidence="11">The sequence shown here is derived from an EMBL/GenBank/DDBJ whole genome shotgun (WGS) entry which is preliminary data.</text>
</comment>
<evidence type="ECO:0000256" key="8">
    <source>
        <dbReference type="SAM" id="MobiDB-lite"/>
    </source>
</evidence>
<keyword evidence="6 9" id="KW-0472">Membrane</keyword>
<dbReference type="PANTHER" id="PTHR12473">
    <property type="entry name" value="UBIQUITIN CARBOXYL-TERMINAL HYDROLASE MINDY-4-RELATED"/>
    <property type="match status" value="1"/>
</dbReference>
<protein>
    <recommendedName>
        <fullName evidence="7">Ubiquitin carboxyl-terminal hydrolase MINDY</fullName>
        <ecNumber evidence="7">3.4.19.12</ecNumber>
    </recommendedName>
</protein>
<dbReference type="InterPro" id="IPR025257">
    <property type="entry name" value="MINDY-3/4_CD"/>
</dbReference>
<dbReference type="EMBL" id="SCEB01215837">
    <property type="protein sequence ID" value="RXM27436.1"/>
    <property type="molecule type" value="Genomic_DNA"/>
</dbReference>
<dbReference type="PROSITE" id="PS51257">
    <property type="entry name" value="PROKAR_LIPOPROTEIN"/>
    <property type="match status" value="1"/>
</dbReference>
<dbReference type="GO" id="GO:0004843">
    <property type="term" value="F:cysteine-type deubiquitinase activity"/>
    <property type="evidence" value="ECO:0007669"/>
    <property type="project" value="UniProtKB-UniRule"/>
</dbReference>
<evidence type="ECO:0000256" key="4">
    <source>
        <dbReference type="ARBA" id="ARBA00022692"/>
    </source>
</evidence>
<dbReference type="Pfam" id="PF13898">
    <property type="entry name" value="MINDY-3_4_CD"/>
    <property type="match status" value="1"/>
</dbReference>
<keyword evidence="5 9" id="KW-1133">Transmembrane helix</keyword>
<evidence type="ECO:0000256" key="3">
    <source>
        <dbReference type="ARBA" id="ARBA00011074"/>
    </source>
</evidence>
<keyword evidence="12" id="KW-1185">Reference proteome</keyword>
<keyword evidence="7" id="KW-0645">Protease</keyword>
<name>A0A444TWW3_ACIRT</name>
<evidence type="ECO:0000256" key="1">
    <source>
        <dbReference type="ARBA" id="ARBA00004141"/>
    </source>
</evidence>
<dbReference type="Proteomes" id="UP000289886">
    <property type="component" value="Unassembled WGS sequence"/>
</dbReference>
<dbReference type="EC" id="3.4.19.12" evidence="7"/>
<reference evidence="11 12" key="1">
    <citation type="submission" date="2019-01" db="EMBL/GenBank/DDBJ databases">
        <title>Draft Genome and Complete Hox-Cluster Characterization of the Sterlet Sturgeon (Acipenser ruthenus).</title>
        <authorList>
            <person name="Wei Q."/>
        </authorList>
    </citation>
    <scope>NUCLEOTIDE SEQUENCE [LARGE SCALE GENOMIC DNA]</scope>
    <source>
        <strain evidence="11">WHYD16114868_AA</strain>
        <tissue evidence="11">Blood</tissue>
    </source>
</reference>
<keyword evidence="7" id="KW-0788">Thiol protease</keyword>
<evidence type="ECO:0000313" key="12">
    <source>
        <dbReference type="Proteomes" id="UP000289886"/>
    </source>
</evidence>
<keyword evidence="7" id="KW-0378">Hydrolase</keyword>
<comment type="catalytic activity">
    <reaction evidence="7">
        <text>Thiol-dependent hydrolysis of ester, thioester, amide, peptide and isopeptide bonds formed by the C-terminal Gly of ubiquitin (a 76-residue protein attached to proteins as an intracellular targeting signal).</text>
        <dbReference type="EC" id="3.4.19.12"/>
    </reaction>
</comment>
<accession>A0A444TWW3</accession>
<evidence type="ECO:0000259" key="10">
    <source>
        <dbReference type="SMART" id="SM01174"/>
    </source>
</evidence>
<evidence type="ECO:0000256" key="6">
    <source>
        <dbReference type="ARBA" id="ARBA00023136"/>
    </source>
</evidence>
<comment type="similarity">
    <text evidence="3 7">Belongs to the MINDY deubiquitinase family. FAM188 subfamily.</text>
</comment>
<sequence length="549" mass="61698">MPSRQKKVIFCIAGLLSFGCALSVAVAIGTQFWVKGTILCKTGAQLVNATGPELDKFVGEISYGLFHGQRVKQCGLGGRPFQFSCSCGCLVMILFASEVKLHRLSEKIANYKEGNFVYKTHSEEFDRSFWIILFCFTVHFLNILLIRKQKQQESRKSEDESEDGTGATSGTKSHGQVANFNVLYSIPKPLTISFSLGGIPITMDMAGNLRKILFGSTFHIFNYEWKKSYFKFREPFSDLSYALEAERGGSSAIQMAVQANIIRYLLFTGNNGTERVCLQYLYDVSPKKQEEALAAALSDILWSAGESQSGSVCLVSTDSYFTPSTEYKVDNFTERFKEEGSHGVILFLYSLIFSRTIDRLREDLDSTTPHLLLSSLGNFVCRQALLNLMLTGRASPNVFNGNIQYDDQGSPLPVPLHGVLIRSDVGYLHWNRELLQRGKLPMVGSMLKTPKLPIWLCNINATYSVLFSTNRSLLSDWKMEHLFDLYLYSGQPAQNHTVILTIDTHSHHWEEGHGKGEGDLEKRFPSVEMTIRTKWEGAAIDWNGTVPFF</sequence>
<dbReference type="InterPro" id="IPR026748">
    <property type="entry name" value="Clarin"/>
</dbReference>
<evidence type="ECO:0000256" key="7">
    <source>
        <dbReference type="RuleBase" id="RU367088"/>
    </source>
</evidence>
<dbReference type="GO" id="GO:1990380">
    <property type="term" value="F:K48-linked deubiquitinase activity"/>
    <property type="evidence" value="ECO:0007669"/>
    <property type="project" value="UniProtKB-UniRule"/>
</dbReference>
<proteinExistence type="inferred from homology"/>
<dbReference type="PANTHER" id="PTHR12473:SF18">
    <property type="entry name" value="INACTIVE UBIQUITIN CARBOXYL-TERMINAL HYDROLASE MINDY-4B"/>
    <property type="match status" value="1"/>
</dbReference>
<dbReference type="InterPro" id="IPR039785">
    <property type="entry name" value="MINY3/4"/>
</dbReference>
<keyword evidence="4 9" id="KW-0812">Transmembrane</keyword>
<feature type="region of interest" description="Disordered" evidence="8">
    <location>
        <begin position="154"/>
        <end position="173"/>
    </location>
</feature>
<organism evidence="11 12">
    <name type="scientific">Acipenser ruthenus</name>
    <name type="common">Sterlet sturgeon</name>
    <dbReference type="NCBI Taxonomy" id="7906"/>
    <lineage>
        <taxon>Eukaryota</taxon>
        <taxon>Metazoa</taxon>
        <taxon>Chordata</taxon>
        <taxon>Craniata</taxon>
        <taxon>Vertebrata</taxon>
        <taxon>Euteleostomi</taxon>
        <taxon>Actinopterygii</taxon>
        <taxon>Chondrostei</taxon>
        <taxon>Acipenseriformes</taxon>
        <taxon>Acipenseridae</taxon>
        <taxon>Acipenser</taxon>
    </lineage>
</organism>
<feature type="domain" description="Deubiquitinating enzyme MINDY-3/4 conserved" evidence="10">
    <location>
        <begin position="210"/>
        <end position="544"/>
    </location>
</feature>
<dbReference type="GO" id="GO:0071108">
    <property type="term" value="P:protein K48-linked deubiquitination"/>
    <property type="evidence" value="ECO:0007669"/>
    <property type="project" value="InterPro"/>
</dbReference>
<evidence type="ECO:0000256" key="9">
    <source>
        <dbReference type="SAM" id="Phobius"/>
    </source>
</evidence>
<evidence type="ECO:0000256" key="2">
    <source>
        <dbReference type="ARBA" id="ARBA00005787"/>
    </source>
</evidence>
<dbReference type="GO" id="GO:0006508">
    <property type="term" value="P:proteolysis"/>
    <property type="evidence" value="ECO:0007669"/>
    <property type="project" value="UniProtKB-KW"/>
</dbReference>
<keyword evidence="7" id="KW-0833">Ubl conjugation pathway</keyword>
<dbReference type="Pfam" id="PF25807">
    <property type="entry name" value="Clarin-2"/>
    <property type="match status" value="2"/>
</dbReference>
<evidence type="ECO:0000256" key="5">
    <source>
        <dbReference type="ARBA" id="ARBA00022989"/>
    </source>
</evidence>
<dbReference type="AlphaFoldDB" id="A0A444TWW3"/>